<evidence type="ECO:0000256" key="14">
    <source>
        <dbReference type="ARBA" id="ARBA00030453"/>
    </source>
</evidence>
<keyword evidence="13" id="KW-0137">Centromere</keyword>
<comment type="similarity">
    <text evidence="4">Belongs to the DASH complex DAM1 family.</text>
</comment>
<dbReference type="GO" id="GO:0044732">
    <property type="term" value="C:mitotic spindle pole body"/>
    <property type="evidence" value="ECO:0007669"/>
    <property type="project" value="TreeGrafter"/>
</dbReference>
<dbReference type="PANTHER" id="PTHR28113">
    <property type="entry name" value="DASH COMPLEX SUBUNIT DAM1"/>
    <property type="match status" value="1"/>
</dbReference>
<feature type="compositionally biased region" description="Gly residues" evidence="15">
    <location>
        <begin position="159"/>
        <end position="179"/>
    </location>
</feature>
<keyword evidence="10" id="KW-0995">Kinetochore</keyword>
<name>A0A1Y2F0I0_9BASI</name>
<evidence type="ECO:0000256" key="2">
    <source>
        <dbReference type="ARBA" id="ARBA00004186"/>
    </source>
</evidence>
<evidence type="ECO:0000256" key="9">
    <source>
        <dbReference type="ARBA" id="ARBA00022829"/>
    </source>
</evidence>
<reference evidence="16 17" key="1">
    <citation type="submission" date="2016-07" db="EMBL/GenBank/DDBJ databases">
        <title>Pervasive Adenine N6-methylation of Active Genes in Fungi.</title>
        <authorList>
            <consortium name="DOE Joint Genome Institute"/>
            <person name="Mondo S.J."/>
            <person name="Dannebaum R.O."/>
            <person name="Kuo R.C."/>
            <person name="Labutti K."/>
            <person name="Haridas S."/>
            <person name="Kuo A."/>
            <person name="Salamov A."/>
            <person name="Ahrendt S.R."/>
            <person name="Lipzen A."/>
            <person name="Sullivan W."/>
            <person name="Andreopoulos W.B."/>
            <person name="Clum A."/>
            <person name="Lindquist E."/>
            <person name="Daum C."/>
            <person name="Ramamoorthy G.K."/>
            <person name="Gryganskyi A."/>
            <person name="Culley D."/>
            <person name="Magnuson J.K."/>
            <person name="James T.Y."/>
            <person name="O'Malley M.A."/>
            <person name="Stajich J.E."/>
            <person name="Spatafora J.W."/>
            <person name="Visel A."/>
            <person name="Grigoriev I.V."/>
        </authorList>
    </citation>
    <scope>NUCLEOTIDE SEQUENCE [LARGE SCALE GENOMIC DNA]</scope>
    <source>
        <strain evidence="16 17">62-1032</strain>
    </source>
</reference>
<dbReference type="STRING" id="106004.A0A1Y2F0I0"/>
<comment type="subcellular location">
    <subcellularLocation>
        <location evidence="3">Chromosome</location>
        <location evidence="3">Centromere</location>
        <location evidence="3">Kinetochore</location>
    </subcellularLocation>
    <subcellularLocation>
        <location evidence="2">Cytoplasm</location>
        <location evidence="2">Cytoskeleton</location>
        <location evidence="2">Spindle</location>
    </subcellularLocation>
    <subcellularLocation>
        <location evidence="1">Nucleus</location>
    </subcellularLocation>
</comment>
<evidence type="ECO:0000313" key="16">
    <source>
        <dbReference type="EMBL" id="ORY77217.1"/>
    </source>
</evidence>
<evidence type="ECO:0000256" key="5">
    <source>
        <dbReference type="ARBA" id="ARBA00020497"/>
    </source>
</evidence>
<keyword evidence="6" id="KW-0158">Chromosome</keyword>
<dbReference type="InParanoid" id="A0A1Y2F0I0"/>
<dbReference type="PANTHER" id="PTHR28113:SF1">
    <property type="entry name" value="DASH COMPLEX SUBUNIT DAM1"/>
    <property type="match status" value="1"/>
</dbReference>
<dbReference type="OrthoDB" id="5586015at2759"/>
<gene>
    <name evidence="16" type="ORF">BCR35DRAFT_305502</name>
</gene>
<evidence type="ECO:0000256" key="15">
    <source>
        <dbReference type="SAM" id="MobiDB-lite"/>
    </source>
</evidence>
<dbReference type="GO" id="GO:1990537">
    <property type="term" value="C:mitotic spindle polar microtubule"/>
    <property type="evidence" value="ECO:0007669"/>
    <property type="project" value="TreeGrafter"/>
</dbReference>
<comment type="caution">
    <text evidence="16">The sequence shown here is derived from an EMBL/GenBank/DDBJ whole genome shotgun (WGS) entry which is preliminary data.</text>
</comment>
<dbReference type="GO" id="GO:0042729">
    <property type="term" value="C:DASH complex"/>
    <property type="evidence" value="ECO:0007669"/>
    <property type="project" value="InterPro"/>
</dbReference>
<protein>
    <recommendedName>
        <fullName evidence="5">DASH complex subunit DAM1</fullName>
    </recommendedName>
    <alternativeName>
        <fullName evidence="14">Outer kinetochore protein DAM1</fullName>
    </alternativeName>
</protein>
<feature type="region of interest" description="Disordered" evidence="15">
    <location>
        <begin position="18"/>
        <end position="41"/>
    </location>
</feature>
<evidence type="ECO:0000313" key="17">
    <source>
        <dbReference type="Proteomes" id="UP000193467"/>
    </source>
</evidence>
<evidence type="ECO:0000256" key="12">
    <source>
        <dbReference type="ARBA" id="ARBA00023242"/>
    </source>
</evidence>
<evidence type="ECO:0000256" key="6">
    <source>
        <dbReference type="ARBA" id="ARBA00022454"/>
    </source>
</evidence>
<keyword evidence="17" id="KW-1185">Reference proteome</keyword>
<evidence type="ECO:0000256" key="4">
    <source>
        <dbReference type="ARBA" id="ARBA00010073"/>
    </source>
</evidence>
<evidence type="ECO:0000256" key="3">
    <source>
        <dbReference type="ARBA" id="ARBA00004629"/>
    </source>
</evidence>
<dbReference type="Pfam" id="PF08653">
    <property type="entry name" value="DASH_Dam1"/>
    <property type="match status" value="1"/>
</dbReference>
<dbReference type="AlphaFoldDB" id="A0A1Y2F0I0"/>
<dbReference type="InterPro" id="IPR013962">
    <property type="entry name" value="DASH_Dam1"/>
</dbReference>
<evidence type="ECO:0000256" key="7">
    <source>
        <dbReference type="ARBA" id="ARBA00022490"/>
    </source>
</evidence>
<organism evidence="16 17">
    <name type="scientific">Leucosporidium creatinivorum</name>
    <dbReference type="NCBI Taxonomy" id="106004"/>
    <lineage>
        <taxon>Eukaryota</taxon>
        <taxon>Fungi</taxon>
        <taxon>Dikarya</taxon>
        <taxon>Basidiomycota</taxon>
        <taxon>Pucciniomycotina</taxon>
        <taxon>Microbotryomycetes</taxon>
        <taxon>Leucosporidiales</taxon>
        <taxon>Leucosporidium</taxon>
    </lineage>
</organism>
<keyword evidence="7" id="KW-0963">Cytoplasm</keyword>
<feature type="region of interest" description="Disordered" evidence="15">
    <location>
        <begin position="104"/>
        <end position="183"/>
    </location>
</feature>
<keyword evidence="11" id="KW-0206">Cytoskeleton</keyword>
<keyword evidence="12" id="KW-0539">Nucleus</keyword>
<evidence type="ECO:0000256" key="10">
    <source>
        <dbReference type="ARBA" id="ARBA00022838"/>
    </source>
</evidence>
<evidence type="ECO:0000256" key="11">
    <source>
        <dbReference type="ARBA" id="ARBA00023212"/>
    </source>
</evidence>
<keyword evidence="8" id="KW-0493">Microtubule</keyword>
<accession>A0A1Y2F0I0</accession>
<proteinExistence type="inferred from homology"/>
<feature type="compositionally biased region" description="Pro residues" evidence="15">
    <location>
        <begin position="109"/>
        <end position="126"/>
    </location>
</feature>
<evidence type="ECO:0000256" key="1">
    <source>
        <dbReference type="ARBA" id="ARBA00004123"/>
    </source>
</evidence>
<dbReference type="Proteomes" id="UP000193467">
    <property type="component" value="Unassembled WGS sequence"/>
</dbReference>
<keyword evidence="9" id="KW-0159">Chromosome partition</keyword>
<dbReference type="GO" id="GO:1990758">
    <property type="term" value="P:mitotic sister chromatid biorientation"/>
    <property type="evidence" value="ECO:0007669"/>
    <property type="project" value="TreeGrafter"/>
</dbReference>
<sequence length="280" mass="30038">MSRPTTPLRRISSTSLRQLSLSHSASRRSHSNPNEHPLDHLGPLFAELADSIADLVGKVEELSEVNTQIEGFNEAFSGLLYGLRVNTYTAEFLEAPTKLNFDLASLRQPPAPPSRSPSPSPSPPGSPSREGDQSHLGGVNMTMDSEHSFAAPAVPASRGRGGIARGRGRGRGGAIGGAAGRKKKEEQTAFLDSLLPSLPIKFREQQPLRGETERVCLGLRDFSAGVTMADLTASLRPPLPQHRVNDVLTALVRSKAVLKVFDGGVTTYRFDPTKFSPPSA</sequence>
<evidence type="ECO:0000256" key="8">
    <source>
        <dbReference type="ARBA" id="ARBA00022701"/>
    </source>
</evidence>
<dbReference type="EMBL" id="MCGR01000032">
    <property type="protein sequence ID" value="ORY77217.1"/>
    <property type="molecule type" value="Genomic_DNA"/>
</dbReference>
<evidence type="ECO:0000256" key="13">
    <source>
        <dbReference type="ARBA" id="ARBA00023328"/>
    </source>
</evidence>